<evidence type="ECO:0000256" key="1">
    <source>
        <dbReference type="ARBA" id="ARBA00004141"/>
    </source>
</evidence>
<dbReference type="Pfam" id="PF04193">
    <property type="entry name" value="PQ-loop"/>
    <property type="match status" value="2"/>
</dbReference>
<keyword evidence="3 5" id="KW-1133">Transmembrane helix</keyword>
<sequence>MSSFSAISITNSSFSIAAITYNDKYDYQEIEIFSILCGYVSVICWIFALYPQIIANFRQKSAKALSLALLTNWAIGDAANLIGSLFDENNKKLIGIVMGYMCAFLYVTGRLPQIYRNYKRKSVKGLSMTMFILIVLGNITYSLSIFTNPLVFFDLTFIRSEIPYFISSLGTLTFDTVIFLQWKYYSVRRGIYDEEGLEIIV</sequence>
<name>A0A9N8WDR7_9GLOM</name>
<feature type="transmembrane region" description="Helical" evidence="5">
    <location>
        <begin position="65"/>
        <end position="86"/>
    </location>
</feature>
<comment type="subcellular location">
    <subcellularLocation>
        <location evidence="1">Membrane</location>
        <topology evidence="1">Multi-pass membrane protein</topology>
    </subcellularLocation>
</comment>
<evidence type="ECO:0000256" key="2">
    <source>
        <dbReference type="ARBA" id="ARBA00022692"/>
    </source>
</evidence>
<evidence type="ECO:0000313" key="6">
    <source>
        <dbReference type="EMBL" id="CAG8480880.1"/>
    </source>
</evidence>
<keyword evidence="7" id="KW-1185">Reference proteome</keyword>
<organism evidence="6 7">
    <name type="scientific">Diversispora eburnea</name>
    <dbReference type="NCBI Taxonomy" id="1213867"/>
    <lineage>
        <taxon>Eukaryota</taxon>
        <taxon>Fungi</taxon>
        <taxon>Fungi incertae sedis</taxon>
        <taxon>Mucoromycota</taxon>
        <taxon>Glomeromycotina</taxon>
        <taxon>Glomeromycetes</taxon>
        <taxon>Diversisporales</taxon>
        <taxon>Diversisporaceae</taxon>
        <taxon>Diversispora</taxon>
    </lineage>
</organism>
<feature type="transmembrane region" description="Helical" evidence="5">
    <location>
        <begin position="130"/>
        <end position="152"/>
    </location>
</feature>
<reference evidence="6" key="1">
    <citation type="submission" date="2021-06" db="EMBL/GenBank/DDBJ databases">
        <authorList>
            <person name="Kallberg Y."/>
            <person name="Tangrot J."/>
            <person name="Rosling A."/>
        </authorList>
    </citation>
    <scope>NUCLEOTIDE SEQUENCE</scope>
    <source>
        <strain evidence="6">AZ414A</strain>
    </source>
</reference>
<evidence type="ECO:0000256" key="5">
    <source>
        <dbReference type="SAM" id="Phobius"/>
    </source>
</evidence>
<dbReference type="InterPro" id="IPR006603">
    <property type="entry name" value="PQ-loop_rpt"/>
</dbReference>
<accession>A0A9N8WDR7</accession>
<keyword evidence="4 5" id="KW-0472">Membrane</keyword>
<dbReference type="SMART" id="SM00679">
    <property type="entry name" value="CTNS"/>
    <property type="match status" value="2"/>
</dbReference>
<dbReference type="Proteomes" id="UP000789706">
    <property type="component" value="Unassembled WGS sequence"/>
</dbReference>
<gene>
    <name evidence="6" type="ORF">DEBURN_LOCUS3655</name>
</gene>
<dbReference type="PANTHER" id="PTHR16201:SF34">
    <property type="entry name" value="LYSOSOMAL AMINO ACID TRANSPORTER 1"/>
    <property type="match status" value="1"/>
</dbReference>
<evidence type="ECO:0000256" key="3">
    <source>
        <dbReference type="ARBA" id="ARBA00022989"/>
    </source>
</evidence>
<keyword evidence="2 5" id="KW-0812">Transmembrane</keyword>
<feature type="transmembrane region" description="Helical" evidence="5">
    <location>
        <begin position="92"/>
        <end position="109"/>
    </location>
</feature>
<dbReference type="OrthoDB" id="8048523at2759"/>
<evidence type="ECO:0000313" key="7">
    <source>
        <dbReference type="Proteomes" id="UP000789706"/>
    </source>
</evidence>
<proteinExistence type="predicted"/>
<dbReference type="EMBL" id="CAJVPK010000239">
    <property type="protein sequence ID" value="CAG8480880.1"/>
    <property type="molecule type" value="Genomic_DNA"/>
</dbReference>
<protein>
    <submittedName>
        <fullName evidence="6">7678_t:CDS:1</fullName>
    </submittedName>
</protein>
<dbReference type="InterPro" id="IPR051415">
    <property type="entry name" value="LAAT-1"/>
</dbReference>
<feature type="transmembrane region" description="Helical" evidence="5">
    <location>
        <begin position="33"/>
        <end position="53"/>
    </location>
</feature>
<comment type="caution">
    <text evidence="6">The sequence shown here is derived from an EMBL/GenBank/DDBJ whole genome shotgun (WGS) entry which is preliminary data.</text>
</comment>
<dbReference type="GO" id="GO:0016020">
    <property type="term" value="C:membrane"/>
    <property type="evidence" value="ECO:0007669"/>
    <property type="project" value="UniProtKB-SubCell"/>
</dbReference>
<dbReference type="Gene3D" id="1.20.1280.290">
    <property type="match status" value="2"/>
</dbReference>
<evidence type="ECO:0000256" key="4">
    <source>
        <dbReference type="ARBA" id="ARBA00023136"/>
    </source>
</evidence>
<dbReference type="PANTHER" id="PTHR16201">
    <property type="entry name" value="SEVEN TRANSMEMBRANE PROTEIN 1-RELATED"/>
    <property type="match status" value="1"/>
</dbReference>
<dbReference type="AlphaFoldDB" id="A0A9N8WDR7"/>